<evidence type="ECO:0000256" key="6">
    <source>
        <dbReference type="ARBA" id="ARBA00023310"/>
    </source>
</evidence>
<keyword evidence="7" id="KW-1003">Cell membrane</keyword>
<reference evidence="9" key="1">
    <citation type="submission" date="2015-04" db="EMBL/GenBank/DDBJ databases">
        <authorList>
            <person name="Mushtaq Mamoona"/>
        </authorList>
    </citation>
    <scope>NUCLEOTIDE SEQUENCE [LARGE SCALE GENOMIC DNA]</scope>
    <source>
        <strain evidence="9">AN4859/03</strain>
    </source>
</reference>
<gene>
    <name evidence="8" type="primary">atpH1</name>
    <name evidence="7" type="synonym">atpH</name>
    <name evidence="8" type="ORF">BRSU_0260</name>
</gene>
<dbReference type="OrthoDB" id="307660at2"/>
<dbReference type="RefSeq" id="WP_048593413.1">
    <property type="nucleotide sequence ID" value="NZ_CVLB01000001.1"/>
</dbReference>
<evidence type="ECO:0000256" key="7">
    <source>
        <dbReference type="HAMAP-Rule" id="MF_01416"/>
    </source>
</evidence>
<keyword evidence="2 7" id="KW-0813">Transport</keyword>
<evidence type="ECO:0000256" key="1">
    <source>
        <dbReference type="ARBA" id="ARBA00004370"/>
    </source>
</evidence>
<dbReference type="InterPro" id="IPR000711">
    <property type="entry name" value="ATPase_OSCP/dsu"/>
</dbReference>
<evidence type="ECO:0000256" key="4">
    <source>
        <dbReference type="ARBA" id="ARBA00023065"/>
    </source>
</evidence>
<comment type="function">
    <text evidence="7">F(1)F(0) ATP synthase produces ATP from ADP in the presence of a proton or sodium gradient. F-type ATPases consist of two structural domains, F(1) containing the extramembraneous catalytic core and F(0) containing the membrane proton channel, linked together by a central stalk and a peripheral stalk. During catalysis, ATP synthesis in the catalytic domain of F(1) is coupled via a rotary mechanism of the central stalk subunits to proton translocation.</text>
</comment>
<keyword evidence="3 7" id="KW-0375">Hydrogen ion transport</keyword>
<dbReference type="AlphaFoldDB" id="A0A0G4K4E3"/>
<dbReference type="Proteomes" id="UP000043763">
    <property type="component" value="Unassembled WGS sequence"/>
</dbReference>
<evidence type="ECO:0000256" key="5">
    <source>
        <dbReference type="ARBA" id="ARBA00023136"/>
    </source>
</evidence>
<keyword evidence="4 7" id="KW-0406">Ion transport</keyword>
<evidence type="ECO:0000313" key="9">
    <source>
        <dbReference type="Proteomes" id="UP000043763"/>
    </source>
</evidence>
<keyword evidence="6 7" id="KW-0066">ATP synthesis</keyword>
<dbReference type="Gene3D" id="1.10.520.20">
    <property type="entry name" value="N-terminal domain of the delta subunit of the F1F0-ATP synthase"/>
    <property type="match status" value="1"/>
</dbReference>
<protein>
    <recommendedName>
        <fullName evidence="7">ATP synthase subunit delta</fullName>
    </recommendedName>
    <alternativeName>
        <fullName evidence="7">ATP synthase F(1) sector subunit delta</fullName>
    </alternativeName>
    <alternativeName>
        <fullName evidence="7">F-type ATPase subunit delta</fullName>
        <shortName evidence="7">F-ATPase subunit delta</shortName>
    </alternativeName>
</protein>
<dbReference type="GO" id="GO:0005886">
    <property type="term" value="C:plasma membrane"/>
    <property type="evidence" value="ECO:0007669"/>
    <property type="project" value="UniProtKB-SubCell"/>
</dbReference>
<dbReference type="EMBL" id="CVLB01000001">
    <property type="protein sequence ID" value="CRF31611.1"/>
    <property type="molecule type" value="Genomic_DNA"/>
</dbReference>
<proteinExistence type="inferred from homology"/>
<comment type="subcellular location">
    <subcellularLocation>
        <location evidence="7">Cell membrane</location>
        <topology evidence="7">Peripheral membrane protein</topology>
    </subcellularLocation>
    <subcellularLocation>
        <location evidence="1">Membrane</location>
    </subcellularLocation>
</comment>
<evidence type="ECO:0000256" key="3">
    <source>
        <dbReference type="ARBA" id="ARBA00022781"/>
    </source>
</evidence>
<evidence type="ECO:0000256" key="2">
    <source>
        <dbReference type="ARBA" id="ARBA00022448"/>
    </source>
</evidence>
<sequence>MKENDKLQILKPTASAIFDIARELGMIKEIYNELLECSKLFQDIDIKKYFFDKSISKKDKKELIDKRLKPILSKETYAFVSILTEHDSIDVLPDIAALYKEIADDYSNIVRVRIITASTIDDKTVEDIIQTVRCFSNNEISYETVVDENIIGGIIVYIGSVVYDYSIKKQIDLLQSKFTYGN</sequence>
<keyword evidence="9" id="KW-1185">Reference proteome</keyword>
<dbReference type="InterPro" id="IPR026015">
    <property type="entry name" value="ATP_synth_OSCP/delta_N_sf"/>
</dbReference>
<keyword evidence="7" id="KW-0139">CF(1)</keyword>
<dbReference type="GO" id="GO:0045259">
    <property type="term" value="C:proton-transporting ATP synthase complex"/>
    <property type="evidence" value="ECO:0007669"/>
    <property type="project" value="UniProtKB-KW"/>
</dbReference>
<dbReference type="NCBIfam" id="TIGR01145">
    <property type="entry name" value="ATP_synt_delta"/>
    <property type="match status" value="1"/>
</dbReference>
<dbReference type="PRINTS" id="PR00125">
    <property type="entry name" value="ATPASEDELTA"/>
</dbReference>
<comment type="function">
    <text evidence="7">This protein is part of the stalk that links CF(0) to CF(1). It either transmits conformational changes from CF(0) to CF(1) or is implicated in proton conduction.</text>
</comment>
<comment type="similarity">
    <text evidence="7">Belongs to the ATPase delta chain family.</text>
</comment>
<accession>A0A0G4K4E3</accession>
<organism evidence="8 9">
    <name type="scientific">Brachyspira suanatina</name>
    <dbReference type="NCBI Taxonomy" id="381802"/>
    <lineage>
        <taxon>Bacteria</taxon>
        <taxon>Pseudomonadati</taxon>
        <taxon>Spirochaetota</taxon>
        <taxon>Spirochaetia</taxon>
        <taxon>Brachyspirales</taxon>
        <taxon>Brachyspiraceae</taxon>
        <taxon>Brachyspira</taxon>
    </lineage>
</organism>
<dbReference type="GO" id="GO:0046933">
    <property type="term" value="F:proton-transporting ATP synthase activity, rotational mechanism"/>
    <property type="evidence" value="ECO:0007669"/>
    <property type="project" value="UniProtKB-UniRule"/>
</dbReference>
<dbReference type="SUPFAM" id="SSF47928">
    <property type="entry name" value="N-terminal domain of the delta subunit of the F1F0-ATP synthase"/>
    <property type="match status" value="1"/>
</dbReference>
<dbReference type="Pfam" id="PF00213">
    <property type="entry name" value="OSCP"/>
    <property type="match status" value="1"/>
</dbReference>
<dbReference type="PANTHER" id="PTHR11910">
    <property type="entry name" value="ATP SYNTHASE DELTA CHAIN"/>
    <property type="match status" value="1"/>
</dbReference>
<keyword evidence="5 7" id="KW-0472">Membrane</keyword>
<dbReference type="HAMAP" id="MF_01416">
    <property type="entry name" value="ATP_synth_delta_bact"/>
    <property type="match status" value="1"/>
</dbReference>
<evidence type="ECO:0000313" key="8">
    <source>
        <dbReference type="EMBL" id="CRF31611.1"/>
    </source>
</evidence>
<name>A0A0G4K4E3_9SPIR</name>